<dbReference type="PANTHER" id="PTHR12149">
    <property type="entry name" value="FRUCTOSAMINE 3 KINASE-RELATED PROTEIN"/>
    <property type="match status" value="1"/>
</dbReference>
<sequence length="372" mass="43871">MQALSLLNEPHLDKNVCDVLPRGRVVEVLRYDREPWSRGYKVTLESLDKRKSRTYFFLRVIEGEYHQEAATSEYQCQHDLGQYIPMTVYSPRGYGTFQSDPNKSFFLTTFRDLQYYPWPKPYEVVDLLCTLHRIAVSPMESGFGFHLDTFHAKKPQCNQWCHDWNEFFSRVLRLDIGRLLQARANDQHFLDLVEFLPLAIDLVEKVVPRLLIPLQSKGRTIKPIMVIGDLQMGDLRRDRTTGRLGLAYLGACYYAHHEMGLVKMLNAWAPGDDAERDQLLQLYEWKVGFSEPVCEYNDRLLLYALQTKMRSLTEDASQKGWFLQGMRYLVEKYPRAYDERFDDPRMREQLYRDHDRNEPNYAVDEAHFPPPH</sequence>
<organism evidence="2 3">
    <name type="scientific">Gnomoniopsis smithogilvyi</name>
    <dbReference type="NCBI Taxonomy" id="1191159"/>
    <lineage>
        <taxon>Eukaryota</taxon>
        <taxon>Fungi</taxon>
        <taxon>Dikarya</taxon>
        <taxon>Ascomycota</taxon>
        <taxon>Pezizomycotina</taxon>
        <taxon>Sordariomycetes</taxon>
        <taxon>Sordariomycetidae</taxon>
        <taxon>Diaporthales</taxon>
        <taxon>Gnomoniaceae</taxon>
        <taxon>Gnomoniopsis</taxon>
    </lineage>
</organism>
<dbReference type="PANTHER" id="PTHR12149:SF8">
    <property type="entry name" value="PROTEIN-RIBULOSAMINE 3-KINASE"/>
    <property type="match status" value="1"/>
</dbReference>
<evidence type="ECO:0000313" key="3">
    <source>
        <dbReference type="Proteomes" id="UP001140453"/>
    </source>
</evidence>
<comment type="caution">
    <text evidence="2">The sequence shown here is derived from an EMBL/GenBank/DDBJ whole genome shotgun (WGS) entry which is preliminary data.</text>
</comment>
<dbReference type="InterPro" id="IPR016477">
    <property type="entry name" value="Fructo-/Ketosamine-3-kinase"/>
</dbReference>
<protein>
    <submittedName>
        <fullName evidence="2">Uncharacterized protein</fullName>
    </submittedName>
</protein>
<keyword evidence="3" id="KW-1185">Reference proteome</keyword>
<feature type="region of interest" description="Disordered" evidence="1">
    <location>
        <begin position="352"/>
        <end position="372"/>
    </location>
</feature>
<dbReference type="EMBL" id="JAPEVB010000004">
    <property type="protein sequence ID" value="KAJ4388788.1"/>
    <property type="molecule type" value="Genomic_DNA"/>
</dbReference>
<evidence type="ECO:0000256" key="1">
    <source>
        <dbReference type="SAM" id="MobiDB-lite"/>
    </source>
</evidence>
<reference evidence="2" key="1">
    <citation type="submission" date="2022-10" db="EMBL/GenBank/DDBJ databases">
        <title>Tapping the CABI collections for fungal endophytes: first genome assemblies for Collariella, Neodidymelliopsis, Ascochyta clinopodiicola, Didymella pomorum, Didymosphaeria variabile, Neocosmospora piperis and Neocucurbitaria cava.</title>
        <authorList>
            <person name="Hill R."/>
        </authorList>
    </citation>
    <scope>NUCLEOTIDE SEQUENCE</scope>
    <source>
        <strain evidence="2">IMI 355082</strain>
    </source>
</reference>
<dbReference type="Pfam" id="PF03881">
    <property type="entry name" value="Fructosamin_kin"/>
    <property type="match status" value="1"/>
</dbReference>
<proteinExistence type="predicted"/>
<gene>
    <name evidence="2" type="ORF">N0V93_006248</name>
</gene>
<dbReference type="Proteomes" id="UP001140453">
    <property type="component" value="Unassembled WGS sequence"/>
</dbReference>
<dbReference type="Gene3D" id="3.90.1200.10">
    <property type="match status" value="1"/>
</dbReference>
<accession>A0A9W9CUB4</accession>
<dbReference type="AlphaFoldDB" id="A0A9W9CUB4"/>
<evidence type="ECO:0000313" key="2">
    <source>
        <dbReference type="EMBL" id="KAJ4388788.1"/>
    </source>
</evidence>
<dbReference type="OrthoDB" id="5772781at2759"/>
<name>A0A9W9CUB4_9PEZI</name>